<accession>A0A6G4XB59</accession>
<evidence type="ECO:0000259" key="3">
    <source>
        <dbReference type="SMART" id="SM00827"/>
    </source>
</evidence>
<dbReference type="Pfam" id="PF00698">
    <property type="entry name" value="Acyl_transf_1"/>
    <property type="match status" value="1"/>
</dbReference>
<name>A0A6G4XB59_9ACTN</name>
<keyword evidence="2" id="KW-0511">Multifunctional enzyme</keyword>
<keyword evidence="5" id="KW-1185">Reference proteome</keyword>
<proteinExistence type="predicted"/>
<feature type="non-terminal residue" evidence="4">
    <location>
        <position position="133"/>
    </location>
</feature>
<sequence length="133" mass="14473">YKRQAFHSPLMEPMLEEFRRVAEGLSYAAPRIPVVSNLTGRPVAEFSAEYWVRHVREAVRFADGVRTLEGEGVSRFVELGPDGVLAGMVAQSVSSEAAAAGVVVPALRRDRSEVSAVLQALGRVHVAGQDVDW</sequence>
<dbReference type="EMBL" id="JAAKZZ010001136">
    <property type="protein sequence ID" value="NGO74077.1"/>
    <property type="molecule type" value="Genomic_DNA"/>
</dbReference>
<comment type="caution">
    <text evidence="4">The sequence shown here is derived from an EMBL/GenBank/DDBJ whole genome shotgun (WGS) entry which is preliminary data.</text>
</comment>
<dbReference type="AlphaFoldDB" id="A0A6G4XB59"/>
<feature type="domain" description="Malonyl-CoA:ACP transacylase (MAT)" evidence="3">
    <location>
        <begin position="1"/>
        <end position="111"/>
    </location>
</feature>
<dbReference type="InterPro" id="IPR001227">
    <property type="entry name" value="Ac_transferase_dom_sf"/>
</dbReference>
<dbReference type="SUPFAM" id="SSF52151">
    <property type="entry name" value="FabD/lysophospholipase-like"/>
    <property type="match status" value="1"/>
</dbReference>
<evidence type="ECO:0000313" key="5">
    <source>
        <dbReference type="Proteomes" id="UP000477722"/>
    </source>
</evidence>
<organism evidence="4 5">
    <name type="scientific">Streptomyces boncukensis</name>
    <dbReference type="NCBI Taxonomy" id="2711219"/>
    <lineage>
        <taxon>Bacteria</taxon>
        <taxon>Bacillati</taxon>
        <taxon>Actinomycetota</taxon>
        <taxon>Actinomycetes</taxon>
        <taxon>Kitasatosporales</taxon>
        <taxon>Streptomycetaceae</taxon>
        <taxon>Streptomyces</taxon>
    </lineage>
</organism>
<dbReference type="InterPro" id="IPR014043">
    <property type="entry name" value="Acyl_transferase_dom"/>
</dbReference>
<gene>
    <name evidence="4" type="ORF">G5C65_38325</name>
</gene>
<dbReference type="GO" id="GO:0004312">
    <property type="term" value="F:fatty acid synthase activity"/>
    <property type="evidence" value="ECO:0007669"/>
    <property type="project" value="TreeGrafter"/>
</dbReference>
<reference evidence="4 5" key="1">
    <citation type="submission" date="2020-02" db="EMBL/GenBank/DDBJ databases">
        <title>Whole-genome analyses of novel actinobacteria.</title>
        <authorList>
            <person name="Sahin N."/>
            <person name="Tatar D."/>
        </authorList>
    </citation>
    <scope>NUCLEOTIDE SEQUENCE [LARGE SCALE GENOMIC DNA]</scope>
    <source>
        <strain evidence="4 5">SB3404</strain>
    </source>
</reference>
<dbReference type="PANTHER" id="PTHR43775">
    <property type="entry name" value="FATTY ACID SYNTHASE"/>
    <property type="match status" value="1"/>
</dbReference>
<dbReference type="SMART" id="SM00827">
    <property type="entry name" value="PKS_AT"/>
    <property type="match status" value="1"/>
</dbReference>
<dbReference type="GO" id="GO:0006633">
    <property type="term" value="P:fatty acid biosynthetic process"/>
    <property type="evidence" value="ECO:0007669"/>
    <property type="project" value="TreeGrafter"/>
</dbReference>
<dbReference type="InterPro" id="IPR050091">
    <property type="entry name" value="PKS_NRPS_Biosynth_Enz"/>
</dbReference>
<dbReference type="Gene3D" id="3.40.366.10">
    <property type="entry name" value="Malonyl-Coenzyme A Acyl Carrier Protein, domain 2"/>
    <property type="match status" value="1"/>
</dbReference>
<dbReference type="PANTHER" id="PTHR43775:SF51">
    <property type="entry name" value="INACTIVE PHENOLPHTHIOCEROL SYNTHESIS POLYKETIDE SYNTHASE TYPE I PKS1-RELATED"/>
    <property type="match status" value="1"/>
</dbReference>
<dbReference type="Proteomes" id="UP000477722">
    <property type="component" value="Unassembled WGS sequence"/>
</dbReference>
<evidence type="ECO:0000313" key="4">
    <source>
        <dbReference type="EMBL" id="NGO74077.1"/>
    </source>
</evidence>
<feature type="non-terminal residue" evidence="4">
    <location>
        <position position="1"/>
    </location>
</feature>
<keyword evidence="4" id="KW-0012">Acyltransferase</keyword>
<evidence type="ECO:0000256" key="1">
    <source>
        <dbReference type="ARBA" id="ARBA00022679"/>
    </source>
</evidence>
<evidence type="ECO:0000256" key="2">
    <source>
        <dbReference type="ARBA" id="ARBA00023268"/>
    </source>
</evidence>
<protein>
    <submittedName>
        <fullName evidence="4">Acyltransferase domain-containing protein</fullName>
    </submittedName>
</protein>
<dbReference type="InterPro" id="IPR016035">
    <property type="entry name" value="Acyl_Trfase/lysoPLipase"/>
</dbReference>
<keyword evidence="1 4" id="KW-0808">Transferase</keyword>